<evidence type="ECO:0000313" key="7">
    <source>
        <dbReference type="EMBL" id="NEX62508.1"/>
    </source>
</evidence>
<dbReference type="InterPro" id="IPR001851">
    <property type="entry name" value="ABC_transp_permease"/>
</dbReference>
<name>A0A6B3SPT4_9BURK</name>
<evidence type="ECO:0000256" key="3">
    <source>
        <dbReference type="ARBA" id="ARBA00022692"/>
    </source>
</evidence>
<protein>
    <submittedName>
        <fullName evidence="7">Branched-chain amino acid ABC transporter permease</fullName>
    </submittedName>
</protein>
<dbReference type="PANTHER" id="PTHR30482:SF17">
    <property type="entry name" value="ABC TRANSPORTER ATP-BINDING PROTEIN"/>
    <property type="match status" value="1"/>
</dbReference>
<accession>A0A6B3SPT4</accession>
<comment type="subcellular location">
    <subcellularLocation>
        <location evidence="1">Cell membrane</location>
        <topology evidence="1">Multi-pass membrane protein</topology>
    </subcellularLocation>
</comment>
<dbReference type="PANTHER" id="PTHR30482">
    <property type="entry name" value="HIGH-AFFINITY BRANCHED-CHAIN AMINO ACID TRANSPORT SYSTEM PERMEASE"/>
    <property type="match status" value="1"/>
</dbReference>
<organism evidence="7 8">
    <name type="scientific">Noviherbaspirillum galbum</name>
    <dbReference type="NCBI Taxonomy" id="2709383"/>
    <lineage>
        <taxon>Bacteria</taxon>
        <taxon>Pseudomonadati</taxon>
        <taxon>Pseudomonadota</taxon>
        <taxon>Betaproteobacteria</taxon>
        <taxon>Burkholderiales</taxon>
        <taxon>Oxalobacteraceae</taxon>
        <taxon>Noviherbaspirillum</taxon>
    </lineage>
</organism>
<feature type="transmembrane region" description="Helical" evidence="6">
    <location>
        <begin position="45"/>
        <end position="63"/>
    </location>
</feature>
<feature type="transmembrane region" description="Helical" evidence="6">
    <location>
        <begin position="263"/>
        <end position="288"/>
    </location>
</feature>
<reference evidence="7 8" key="1">
    <citation type="submission" date="2020-02" db="EMBL/GenBank/DDBJ databases">
        <authorList>
            <person name="Kim M.K."/>
        </authorList>
    </citation>
    <scope>NUCLEOTIDE SEQUENCE [LARGE SCALE GENOMIC DNA]</scope>
    <source>
        <strain evidence="7 8">17J57-3</strain>
    </source>
</reference>
<feature type="transmembrane region" description="Helical" evidence="6">
    <location>
        <begin position="124"/>
        <end position="141"/>
    </location>
</feature>
<keyword evidence="8" id="KW-1185">Reference proteome</keyword>
<dbReference type="Proteomes" id="UP000482155">
    <property type="component" value="Unassembled WGS sequence"/>
</dbReference>
<proteinExistence type="predicted"/>
<evidence type="ECO:0000313" key="8">
    <source>
        <dbReference type="Proteomes" id="UP000482155"/>
    </source>
</evidence>
<gene>
    <name evidence="7" type="ORF">G3574_15580</name>
</gene>
<sequence>MTTTTLAAPTIMSRHHRSMGWIVPLAVLAGLALLPSFMSPYLQDLVLKIVIYAVFALSLELLAGTTGLVSLGHAGFFGIAAYVAALASPEAEPGAVLRMLPLALLAAGAYAALVGALSLRTKGVYFIMVTLAFAQMGFYVFHDTSIGGGSDGMYLTLRPALAMGDATLLDLDKGSHMYYFALAALAFTFGLLAMVQRSRFGKALAGIRINEQRMRAAGYQTYWYKLAAFVLAGVLAGLAGFLMAVKNGAVNPEMLSWHESGAVLLMIILGGLGSLRGAVLGAVAFVLLKEGFSSEALLGSLAARWQLTLGITMIFLVALFPRGLVGMAGLKGRLSRKQGRNAAAGTARLGVK</sequence>
<dbReference type="Pfam" id="PF02653">
    <property type="entry name" value="BPD_transp_2"/>
    <property type="match status" value="1"/>
</dbReference>
<evidence type="ECO:0000256" key="6">
    <source>
        <dbReference type="SAM" id="Phobius"/>
    </source>
</evidence>
<evidence type="ECO:0000256" key="5">
    <source>
        <dbReference type="ARBA" id="ARBA00023136"/>
    </source>
</evidence>
<dbReference type="GO" id="GO:0005886">
    <property type="term" value="C:plasma membrane"/>
    <property type="evidence" value="ECO:0007669"/>
    <property type="project" value="UniProtKB-SubCell"/>
</dbReference>
<keyword evidence="3 6" id="KW-0812">Transmembrane</keyword>
<feature type="transmembrane region" description="Helical" evidence="6">
    <location>
        <begin position="222"/>
        <end position="243"/>
    </location>
</feature>
<evidence type="ECO:0000256" key="2">
    <source>
        <dbReference type="ARBA" id="ARBA00022475"/>
    </source>
</evidence>
<evidence type="ECO:0000256" key="1">
    <source>
        <dbReference type="ARBA" id="ARBA00004651"/>
    </source>
</evidence>
<dbReference type="EMBL" id="JAAIVB010000052">
    <property type="protein sequence ID" value="NEX62508.1"/>
    <property type="molecule type" value="Genomic_DNA"/>
</dbReference>
<feature type="transmembrane region" description="Helical" evidence="6">
    <location>
        <begin position="309"/>
        <end position="330"/>
    </location>
</feature>
<feature type="transmembrane region" description="Helical" evidence="6">
    <location>
        <begin position="177"/>
        <end position="195"/>
    </location>
</feature>
<dbReference type="GO" id="GO:0015658">
    <property type="term" value="F:branched-chain amino acid transmembrane transporter activity"/>
    <property type="evidence" value="ECO:0007669"/>
    <property type="project" value="InterPro"/>
</dbReference>
<feature type="transmembrane region" description="Helical" evidence="6">
    <location>
        <begin position="99"/>
        <end position="117"/>
    </location>
</feature>
<comment type="caution">
    <text evidence="7">The sequence shown here is derived from an EMBL/GenBank/DDBJ whole genome shotgun (WGS) entry which is preliminary data.</text>
</comment>
<evidence type="ECO:0000256" key="4">
    <source>
        <dbReference type="ARBA" id="ARBA00022989"/>
    </source>
</evidence>
<dbReference type="CDD" id="cd06581">
    <property type="entry name" value="TM_PBP1_LivM_like"/>
    <property type="match status" value="1"/>
</dbReference>
<dbReference type="RefSeq" id="WP_163964891.1">
    <property type="nucleotide sequence ID" value="NZ_JAAIVB010000052.1"/>
</dbReference>
<dbReference type="AlphaFoldDB" id="A0A6B3SPT4"/>
<dbReference type="InterPro" id="IPR043428">
    <property type="entry name" value="LivM-like"/>
</dbReference>
<keyword evidence="2" id="KW-1003">Cell membrane</keyword>
<keyword evidence="4 6" id="KW-1133">Transmembrane helix</keyword>
<keyword evidence="5 6" id="KW-0472">Membrane</keyword>
<feature type="transmembrane region" description="Helical" evidence="6">
    <location>
        <begin position="21"/>
        <end position="39"/>
    </location>
</feature>